<dbReference type="InterPro" id="IPR016032">
    <property type="entry name" value="Sig_transdc_resp-reg_C-effctor"/>
</dbReference>
<protein>
    <submittedName>
        <fullName evidence="4">Transcriptional regulatory, C terminal family protein</fullName>
    </submittedName>
</protein>
<geneLocation type="plasmid" evidence="4 5">
    <name>unnamed1</name>
</geneLocation>
<keyword evidence="1 2" id="KW-0238">DNA-binding</keyword>
<dbReference type="InterPro" id="IPR058852">
    <property type="entry name" value="HTH_77"/>
</dbReference>
<evidence type="ECO:0000313" key="5">
    <source>
        <dbReference type="Proteomes" id="UP000215256"/>
    </source>
</evidence>
<dbReference type="InterPro" id="IPR027417">
    <property type="entry name" value="P-loop_NTPase"/>
</dbReference>
<dbReference type="InterPro" id="IPR001867">
    <property type="entry name" value="OmpR/PhoB-type_DNA-bd"/>
</dbReference>
<gene>
    <name evidence="4" type="ORF">CES85_3142</name>
</gene>
<proteinExistence type="predicted"/>
<dbReference type="KEGG" id="och:CES85_3142"/>
<dbReference type="RefSeq" id="WP_095448320.1">
    <property type="nucleotide sequence ID" value="NZ_CP022605.1"/>
</dbReference>
<dbReference type="InterPro" id="IPR011990">
    <property type="entry name" value="TPR-like_helical_dom_sf"/>
</dbReference>
<dbReference type="OrthoDB" id="4473689at2"/>
<evidence type="ECO:0000256" key="1">
    <source>
        <dbReference type="ARBA" id="ARBA00023125"/>
    </source>
</evidence>
<organism evidence="4 5">
    <name type="scientific">Ochrobactrum quorumnocens</name>
    <dbReference type="NCBI Taxonomy" id="271865"/>
    <lineage>
        <taxon>Bacteria</taxon>
        <taxon>Pseudomonadati</taxon>
        <taxon>Pseudomonadota</taxon>
        <taxon>Alphaproteobacteria</taxon>
        <taxon>Hyphomicrobiales</taxon>
        <taxon>Brucellaceae</taxon>
        <taxon>Brucella/Ochrobactrum group</taxon>
        <taxon>Ochrobactrum</taxon>
    </lineage>
</organism>
<feature type="DNA-binding region" description="OmpR/PhoB-type" evidence="2">
    <location>
        <begin position="15"/>
        <end position="110"/>
    </location>
</feature>
<dbReference type="SUPFAM" id="SSF48452">
    <property type="entry name" value="TPR-like"/>
    <property type="match status" value="1"/>
</dbReference>
<keyword evidence="4" id="KW-0614">Plasmid</keyword>
<dbReference type="Proteomes" id="UP000215256">
    <property type="component" value="Plasmid unnamed1"/>
</dbReference>
<dbReference type="Pfam" id="PF25872">
    <property type="entry name" value="HTH_77"/>
    <property type="match status" value="1"/>
</dbReference>
<dbReference type="Gene3D" id="3.40.50.300">
    <property type="entry name" value="P-loop containing nucleotide triphosphate hydrolases"/>
    <property type="match status" value="1"/>
</dbReference>
<dbReference type="Pfam" id="PF00486">
    <property type="entry name" value="Trans_reg_C"/>
    <property type="match status" value="1"/>
</dbReference>
<name>A0A248UN52_9HYPH</name>
<dbReference type="EMBL" id="CP022605">
    <property type="protein sequence ID" value="ASV88155.1"/>
    <property type="molecule type" value="Genomic_DNA"/>
</dbReference>
<dbReference type="GO" id="GO:0000160">
    <property type="term" value="P:phosphorelay signal transduction system"/>
    <property type="evidence" value="ECO:0007669"/>
    <property type="project" value="InterPro"/>
</dbReference>
<dbReference type="CDD" id="cd00383">
    <property type="entry name" value="trans_reg_C"/>
    <property type="match status" value="1"/>
</dbReference>
<reference evidence="4 5" key="1">
    <citation type="submission" date="2017-07" db="EMBL/GenBank/DDBJ databases">
        <title>Phylogenetic study on the rhizospheric bacterium Ochrobactrum sp. A44.</title>
        <authorList>
            <person name="Krzyzanowska D.M."/>
            <person name="Ossowicki A."/>
            <person name="Rajewska M."/>
            <person name="Maciag T."/>
            <person name="Kaczynski Z."/>
            <person name="Czerwicka M."/>
            <person name="Jafra S."/>
        </authorList>
    </citation>
    <scope>NUCLEOTIDE SEQUENCE [LARGE SCALE GENOMIC DNA]</scope>
    <source>
        <strain evidence="4 5">A44</strain>
        <plasmid evidence="4 5">unnamed1</plasmid>
    </source>
</reference>
<dbReference type="PROSITE" id="PS51755">
    <property type="entry name" value="OMPR_PHOB"/>
    <property type="match status" value="1"/>
</dbReference>
<dbReference type="AlphaFoldDB" id="A0A248UN52"/>
<dbReference type="PANTHER" id="PTHR47691">
    <property type="entry name" value="REGULATOR-RELATED"/>
    <property type="match status" value="1"/>
</dbReference>
<dbReference type="GO" id="GO:0006355">
    <property type="term" value="P:regulation of DNA-templated transcription"/>
    <property type="evidence" value="ECO:0007669"/>
    <property type="project" value="InterPro"/>
</dbReference>
<dbReference type="PANTHER" id="PTHR47691:SF3">
    <property type="entry name" value="HTH-TYPE TRANSCRIPTIONAL REGULATOR RV0890C-RELATED"/>
    <property type="match status" value="1"/>
</dbReference>
<dbReference type="Gene3D" id="1.10.10.10">
    <property type="entry name" value="Winged helix-like DNA-binding domain superfamily/Winged helix DNA-binding domain"/>
    <property type="match status" value="1"/>
</dbReference>
<dbReference type="InterPro" id="IPR036388">
    <property type="entry name" value="WH-like_DNA-bd_sf"/>
</dbReference>
<dbReference type="SMART" id="SM00862">
    <property type="entry name" value="Trans_reg_C"/>
    <property type="match status" value="1"/>
</dbReference>
<dbReference type="GO" id="GO:0003677">
    <property type="term" value="F:DNA binding"/>
    <property type="evidence" value="ECO:0007669"/>
    <property type="project" value="UniProtKB-UniRule"/>
</dbReference>
<feature type="domain" description="OmpR/PhoB-type" evidence="3">
    <location>
        <begin position="15"/>
        <end position="110"/>
    </location>
</feature>
<dbReference type="SUPFAM" id="SSF52540">
    <property type="entry name" value="P-loop containing nucleoside triphosphate hydrolases"/>
    <property type="match status" value="1"/>
</dbReference>
<sequence>MTANNPSDTQGVRDDEGTDFGRFRIFPRLRILMRSGVKVEIGPRAIDILWLLVRANGELVTKDYLLETVWSGVVVEENNLQAQMSAIRRALGSDRDMIRTEFGLGYRLVRKQNSEAIAERVLDKLVTRALPIPLTPLLGRDRELLELGGLFDKSRLLTIVGSGGVGKTRSALEFAQRLADRDGHDVRLAEMAKIFDAQLVEASLANALLIPSLDIHHIREAVGGSKASPLTLIVDNCEHLSGAIAEAIEALLTNAPHIKILTTSQEPLGISGEQVYRLGPLSVPPQNITDIKTAMQFPAFELLVERASANMQTFQIDVELASAICRRLDGLPLALELAAARVATLGLNGVLAALNDRFNLLTAGRKTALAKHRTLRATVDWSYHLLDADEQLMLRRISVFSSQFDVAAVRAVAAQEKSDPWYAVDILGRLVSKSLLLLDLSQTRPHYRFLESIRFYALEKLADDADLKRIMERYAAHILTAARHANEDWKTLSTDEWRSTHAGIIDDLRGALDWSFSINGDIQVGTSILACATPYWVQLSLHDECRNRISDALERFADSLAPSEEMALQAALGTALSWAVGPVSEADGAWQRALYLARTHRASEIELQARYGLWLVNLRSGRFQASLDHSREMLRCSLDAGDPEAAAVAERIAGVSQHFSGNHDLARELLERSIHWFQVNRPPQRFRFGIDQSVAGKSFLARTLWVLGRVDEAKDVAGHAVSEAMQLDHANTLCCALAEGDCTVYGLEGDVEAVRHAVAALRHAARQHGLGFWDTYAAVFDTWATVESGQVVPSFELSSLVEAVIRAGFHPKYSNLFSDILLAVERNAWDKTPLLPISNIHMQETDTEPCWADVEFRRAAFHLAGSASATMVDLWDELEKARTQNALSWALKIGIDLASREASDGLLDKAIRALAELIEEFPDHSSGRYVNAARSICKKSYTCCTKSIKFDC</sequence>
<dbReference type="Gene3D" id="1.25.40.10">
    <property type="entry name" value="Tetratricopeptide repeat domain"/>
    <property type="match status" value="1"/>
</dbReference>
<evidence type="ECO:0000313" key="4">
    <source>
        <dbReference type="EMBL" id="ASV88155.1"/>
    </source>
</evidence>
<accession>A0A248UN52</accession>
<evidence type="ECO:0000259" key="3">
    <source>
        <dbReference type="PROSITE" id="PS51755"/>
    </source>
</evidence>
<evidence type="ECO:0000256" key="2">
    <source>
        <dbReference type="PROSITE-ProRule" id="PRU01091"/>
    </source>
</evidence>
<dbReference type="SUPFAM" id="SSF46894">
    <property type="entry name" value="C-terminal effector domain of the bipartite response regulators"/>
    <property type="match status" value="1"/>
</dbReference>